<organism evidence="2 3">
    <name type="scientific">Candidatus Daviesbacteria bacterium GW2011_GWB1_41_5</name>
    <dbReference type="NCBI Taxonomy" id="1618429"/>
    <lineage>
        <taxon>Bacteria</taxon>
        <taxon>Candidatus Daviesiibacteriota</taxon>
    </lineage>
</organism>
<feature type="transmembrane region" description="Helical" evidence="1">
    <location>
        <begin position="169"/>
        <end position="190"/>
    </location>
</feature>
<keyword evidence="1" id="KW-0812">Transmembrane</keyword>
<dbReference type="Proteomes" id="UP000034753">
    <property type="component" value="Unassembled WGS sequence"/>
</dbReference>
<name>A0A0G0ZM29_9BACT</name>
<keyword evidence="1" id="KW-1133">Transmembrane helix</keyword>
<protein>
    <submittedName>
        <fullName evidence="2">Uncharacterized protein</fullName>
    </submittedName>
</protein>
<dbReference type="AlphaFoldDB" id="A0A0G0ZM29"/>
<sequence length="200" mass="23676">MIKRLKIISWVLFILGLFYVALPGPSSINDFPALTPSVKSTLEGDTIQNPNIAAYYSDYRRDFITWFYKNKFAGMHIFSLIFPPVTINHPPERAYQYIRDQQESTFLEEYVYPLRYSFYVNGFEPFIENKTYNRPSNFQGNHIIIRDKTSGEEKYYDSKTTLRFYPTGLFSRVLVYVLIWLSGISLFRLYKEAFISERQI</sequence>
<reference evidence="2 3" key="1">
    <citation type="journal article" date="2015" name="Nature">
        <title>rRNA introns, odd ribosomes, and small enigmatic genomes across a large radiation of phyla.</title>
        <authorList>
            <person name="Brown C.T."/>
            <person name="Hug L.A."/>
            <person name="Thomas B.C."/>
            <person name="Sharon I."/>
            <person name="Castelle C.J."/>
            <person name="Singh A."/>
            <person name="Wilkins M.J."/>
            <person name="Williams K.H."/>
            <person name="Banfield J.F."/>
        </authorList>
    </citation>
    <scope>NUCLEOTIDE SEQUENCE [LARGE SCALE GENOMIC DNA]</scope>
</reference>
<evidence type="ECO:0000313" key="3">
    <source>
        <dbReference type="Proteomes" id="UP000034753"/>
    </source>
</evidence>
<evidence type="ECO:0000256" key="1">
    <source>
        <dbReference type="SAM" id="Phobius"/>
    </source>
</evidence>
<accession>A0A0G0ZM29</accession>
<proteinExistence type="predicted"/>
<evidence type="ECO:0000313" key="2">
    <source>
        <dbReference type="EMBL" id="KKS14038.1"/>
    </source>
</evidence>
<keyword evidence="1" id="KW-0472">Membrane</keyword>
<dbReference type="EMBL" id="LCBN01000009">
    <property type="protein sequence ID" value="KKS14038.1"/>
    <property type="molecule type" value="Genomic_DNA"/>
</dbReference>
<gene>
    <name evidence="2" type="ORF">UU67_C0009G0009</name>
</gene>
<comment type="caution">
    <text evidence="2">The sequence shown here is derived from an EMBL/GenBank/DDBJ whole genome shotgun (WGS) entry which is preliminary data.</text>
</comment>